<evidence type="ECO:0000256" key="1">
    <source>
        <dbReference type="SAM" id="SignalP"/>
    </source>
</evidence>
<feature type="chain" id="PRO_5041343255" evidence="1">
    <location>
        <begin position="27"/>
        <end position="103"/>
    </location>
</feature>
<dbReference type="EMBL" id="JARYTV010000002">
    <property type="protein sequence ID" value="MDH7959652.1"/>
    <property type="molecule type" value="Genomic_DNA"/>
</dbReference>
<evidence type="ECO:0000313" key="2">
    <source>
        <dbReference type="EMBL" id="MDH7959652.1"/>
    </source>
</evidence>
<organism evidence="2 3">
    <name type="scientific">Lactococcus garvieae</name>
    <dbReference type="NCBI Taxonomy" id="1363"/>
    <lineage>
        <taxon>Bacteria</taxon>
        <taxon>Bacillati</taxon>
        <taxon>Bacillota</taxon>
        <taxon>Bacilli</taxon>
        <taxon>Lactobacillales</taxon>
        <taxon>Streptococcaceae</taxon>
        <taxon>Lactococcus</taxon>
    </lineage>
</organism>
<keyword evidence="1" id="KW-0732">Signal</keyword>
<protein>
    <submittedName>
        <fullName evidence="2">Uncharacterized protein</fullName>
    </submittedName>
</protein>
<dbReference type="Proteomes" id="UP001157396">
    <property type="component" value="Unassembled WGS sequence"/>
</dbReference>
<dbReference type="RefSeq" id="WP_265149156.1">
    <property type="nucleotide sequence ID" value="NZ_AP026069.1"/>
</dbReference>
<dbReference type="AlphaFoldDB" id="A0AA43PF93"/>
<reference evidence="2" key="1">
    <citation type="submission" date="2023-04" db="EMBL/GenBank/DDBJ databases">
        <title>Genomic analysis of Lactococcus garvieae isolates.</title>
        <authorList>
            <person name="Zhanghang C."/>
        </authorList>
    </citation>
    <scope>NUCLEOTIDE SEQUENCE</scope>
    <source>
        <strain evidence="2">ZB-1</strain>
    </source>
</reference>
<evidence type="ECO:0000313" key="3">
    <source>
        <dbReference type="Proteomes" id="UP001157396"/>
    </source>
</evidence>
<gene>
    <name evidence="2" type="ORF">QHR29_04100</name>
</gene>
<proteinExistence type="predicted"/>
<feature type="signal peptide" evidence="1">
    <location>
        <begin position="1"/>
        <end position="26"/>
    </location>
</feature>
<accession>A0AA43PF93</accession>
<sequence length="103" mass="11612">MEKKLKKVIILSVSGLTLLSASMPSAVGVVQASNVDVVQEQASEEFDVRNDTIQLEITENSKTDFELSDKDQKIADAITQMLLQIFTHLMRREMLNLMQQSRT</sequence>
<comment type="caution">
    <text evidence="2">The sequence shown here is derived from an EMBL/GenBank/DDBJ whole genome shotgun (WGS) entry which is preliminary data.</text>
</comment>
<name>A0AA43PF93_9LACT</name>